<keyword evidence="2" id="KW-1185">Reference proteome</keyword>
<reference evidence="1 2" key="1">
    <citation type="journal article" date="2016" name="Mol. Biol. Evol.">
        <title>Comparative Genomics of Early-Diverging Mushroom-Forming Fungi Provides Insights into the Origins of Lignocellulose Decay Capabilities.</title>
        <authorList>
            <person name="Nagy L.G."/>
            <person name="Riley R."/>
            <person name="Tritt A."/>
            <person name="Adam C."/>
            <person name="Daum C."/>
            <person name="Floudas D."/>
            <person name="Sun H."/>
            <person name="Yadav J.S."/>
            <person name="Pangilinan J."/>
            <person name="Larsson K.H."/>
            <person name="Matsuura K."/>
            <person name="Barry K."/>
            <person name="Labutti K."/>
            <person name="Kuo R."/>
            <person name="Ohm R.A."/>
            <person name="Bhattacharya S.S."/>
            <person name="Shirouzu T."/>
            <person name="Yoshinaga Y."/>
            <person name="Martin F.M."/>
            <person name="Grigoriev I.V."/>
            <person name="Hibbett D.S."/>
        </authorList>
    </citation>
    <scope>NUCLEOTIDE SEQUENCE [LARGE SCALE GENOMIC DNA]</scope>
    <source>
        <strain evidence="1 2">HHB14362 ss-1</strain>
    </source>
</reference>
<name>A0A165NTD3_9AGAM</name>
<accession>A0A165NTD3</accession>
<dbReference type="SUPFAM" id="SSF52047">
    <property type="entry name" value="RNI-like"/>
    <property type="match status" value="1"/>
</dbReference>
<gene>
    <name evidence="1" type="ORF">NEOLEDRAFT_1182817</name>
</gene>
<dbReference type="AlphaFoldDB" id="A0A165NTD3"/>
<dbReference type="EMBL" id="KV425626">
    <property type="protein sequence ID" value="KZT20082.1"/>
    <property type="molecule type" value="Genomic_DNA"/>
</dbReference>
<organism evidence="1 2">
    <name type="scientific">Neolentinus lepideus HHB14362 ss-1</name>
    <dbReference type="NCBI Taxonomy" id="1314782"/>
    <lineage>
        <taxon>Eukaryota</taxon>
        <taxon>Fungi</taxon>
        <taxon>Dikarya</taxon>
        <taxon>Basidiomycota</taxon>
        <taxon>Agaricomycotina</taxon>
        <taxon>Agaricomycetes</taxon>
        <taxon>Gloeophyllales</taxon>
        <taxon>Gloeophyllaceae</taxon>
        <taxon>Neolentinus</taxon>
    </lineage>
</organism>
<proteinExistence type="predicted"/>
<protein>
    <recommendedName>
        <fullName evidence="3">F-box domain-containing protein</fullName>
    </recommendedName>
</protein>
<dbReference type="InParanoid" id="A0A165NTD3"/>
<dbReference type="Proteomes" id="UP000076761">
    <property type="component" value="Unassembled WGS sequence"/>
</dbReference>
<dbReference type="STRING" id="1314782.A0A165NTD3"/>
<evidence type="ECO:0000313" key="1">
    <source>
        <dbReference type="EMBL" id="KZT20082.1"/>
    </source>
</evidence>
<dbReference type="InterPro" id="IPR032675">
    <property type="entry name" value="LRR_dom_sf"/>
</dbReference>
<evidence type="ECO:0008006" key="3">
    <source>
        <dbReference type="Google" id="ProtNLM"/>
    </source>
</evidence>
<dbReference type="Gene3D" id="3.80.10.10">
    <property type="entry name" value="Ribonuclease Inhibitor"/>
    <property type="match status" value="1"/>
</dbReference>
<evidence type="ECO:0000313" key="2">
    <source>
        <dbReference type="Proteomes" id="UP000076761"/>
    </source>
</evidence>
<sequence>MALVEEEASECLQVLESLLQTCVTLAVDTDPDTFVMITRFKCPLLQDFRLNLLWEGNLMLKDTYGVDMGHTLHFLSALKRMKMRQISVASIAQLGMIWTNLVELKIKNFDLTPEYVQVLRQCQNIKTCYLIPASPPRIIGQIPSAQSVTLPKLQRLRVCSAHLDALSSLLFPNLRELQIEISAAWRHPHRLLSDIVVETLNSSGCQLRRLRMTRGPLCRSIGDLRQILAATSSLRWLEIEDITSMTFFSGQVVMEALARPSPWDHNGVLLVPKLRNLTLSFGGRSYALPSSLEVERLIASRERVVVHLGLKSGLEAFDIKLFATDWQKKTTWRKTKFGNVVRDVIEAFPGSSSEHAGISMAA</sequence>